<feature type="transmembrane region" description="Helical" evidence="6">
    <location>
        <begin position="6"/>
        <end position="27"/>
    </location>
</feature>
<keyword evidence="2" id="KW-1003">Cell membrane</keyword>
<feature type="transmembrane region" description="Helical" evidence="6">
    <location>
        <begin position="186"/>
        <end position="213"/>
    </location>
</feature>
<dbReference type="OrthoDB" id="9804822at2"/>
<dbReference type="InterPro" id="IPR001123">
    <property type="entry name" value="LeuE-type"/>
</dbReference>
<accession>A0A1X7FIR5</accession>
<proteinExistence type="predicted"/>
<dbReference type="AlphaFoldDB" id="A0A1X7FIR5"/>
<dbReference type="EMBL" id="FXAH01000009">
    <property type="protein sequence ID" value="SMF52325.1"/>
    <property type="molecule type" value="Genomic_DNA"/>
</dbReference>
<dbReference type="RefSeq" id="WP_085228603.1">
    <property type="nucleotide sequence ID" value="NZ_BSQD01000009.1"/>
</dbReference>
<organism evidence="7 8">
    <name type="scientific">Trinickia caryophylli</name>
    <name type="common">Paraburkholderia caryophylli</name>
    <dbReference type="NCBI Taxonomy" id="28094"/>
    <lineage>
        <taxon>Bacteria</taxon>
        <taxon>Pseudomonadati</taxon>
        <taxon>Pseudomonadota</taxon>
        <taxon>Betaproteobacteria</taxon>
        <taxon>Burkholderiales</taxon>
        <taxon>Burkholderiaceae</taxon>
        <taxon>Trinickia</taxon>
    </lineage>
</organism>
<feature type="transmembrane region" description="Helical" evidence="6">
    <location>
        <begin position="39"/>
        <end position="65"/>
    </location>
</feature>
<dbReference type="STRING" id="28094.SAMN06295900_10942"/>
<evidence type="ECO:0000256" key="1">
    <source>
        <dbReference type="ARBA" id="ARBA00004651"/>
    </source>
</evidence>
<evidence type="ECO:0000256" key="4">
    <source>
        <dbReference type="ARBA" id="ARBA00022989"/>
    </source>
</evidence>
<dbReference type="GO" id="GO:0005886">
    <property type="term" value="C:plasma membrane"/>
    <property type="evidence" value="ECO:0007669"/>
    <property type="project" value="UniProtKB-SubCell"/>
</dbReference>
<keyword evidence="5 6" id="KW-0472">Membrane</keyword>
<keyword evidence="4 6" id="KW-1133">Transmembrane helix</keyword>
<reference evidence="8" key="1">
    <citation type="submission" date="2017-04" db="EMBL/GenBank/DDBJ databases">
        <authorList>
            <person name="Varghese N."/>
            <person name="Submissions S."/>
        </authorList>
    </citation>
    <scope>NUCLEOTIDE SEQUENCE [LARGE SCALE GENOMIC DNA]</scope>
    <source>
        <strain evidence="8">Ballard 720</strain>
    </source>
</reference>
<evidence type="ECO:0000313" key="7">
    <source>
        <dbReference type="EMBL" id="SMF52325.1"/>
    </source>
</evidence>
<comment type="subcellular location">
    <subcellularLocation>
        <location evidence="1">Cell membrane</location>
        <topology evidence="1">Multi-pass membrane protein</topology>
    </subcellularLocation>
</comment>
<dbReference type="PANTHER" id="PTHR30086:SF20">
    <property type="entry name" value="ARGININE EXPORTER PROTEIN ARGO-RELATED"/>
    <property type="match status" value="1"/>
</dbReference>
<evidence type="ECO:0000256" key="6">
    <source>
        <dbReference type="SAM" id="Phobius"/>
    </source>
</evidence>
<gene>
    <name evidence="7" type="ORF">SAMN06295900_10942</name>
</gene>
<dbReference type="GeneID" id="95549904"/>
<evidence type="ECO:0000313" key="8">
    <source>
        <dbReference type="Proteomes" id="UP000192911"/>
    </source>
</evidence>
<evidence type="ECO:0000256" key="5">
    <source>
        <dbReference type="ARBA" id="ARBA00023136"/>
    </source>
</evidence>
<keyword evidence="3 6" id="KW-0812">Transmembrane</keyword>
<name>A0A1X7FIR5_TRICW</name>
<evidence type="ECO:0000256" key="3">
    <source>
        <dbReference type="ARBA" id="ARBA00022692"/>
    </source>
</evidence>
<dbReference type="GO" id="GO:0015171">
    <property type="term" value="F:amino acid transmembrane transporter activity"/>
    <property type="evidence" value="ECO:0007669"/>
    <property type="project" value="TreeGrafter"/>
</dbReference>
<dbReference type="Pfam" id="PF01810">
    <property type="entry name" value="LysE"/>
    <property type="match status" value="1"/>
</dbReference>
<feature type="transmembrane region" description="Helical" evidence="6">
    <location>
        <begin position="71"/>
        <end position="89"/>
    </location>
</feature>
<evidence type="ECO:0000256" key="2">
    <source>
        <dbReference type="ARBA" id="ARBA00022475"/>
    </source>
</evidence>
<dbReference type="PANTHER" id="PTHR30086">
    <property type="entry name" value="ARGININE EXPORTER PROTEIN ARGO"/>
    <property type="match status" value="1"/>
</dbReference>
<keyword evidence="8" id="KW-1185">Reference proteome</keyword>
<sequence length="246" mass="25710">MHYLPTLLQLGVIYFVAAASPGPNFFMVTQRSLAGRRSLGVASALGVATASITWATLAMAGLAAVLQRLEWVYTGIRFAGAAYLVYFGFKLLRDSVRVDRTEPAAVAATVPAGVHGGAAAVGAGAAGAAGEAMTMAMEASAMGVAGQAHAWRVAYRSGLVTCMTNPKSCVFWTSVFAALFPAHPPLWFYGAVLAVIGSLSAGWYSSVALMFAAERTQRGYRRLRRPIDGLCGVALAGLGVKLAFKQ</sequence>
<dbReference type="Proteomes" id="UP000192911">
    <property type="component" value="Unassembled WGS sequence"/>
</dbReference>
<protein>
    <submittedName>
        <fullName evidence="7">Threonine/homoserine/homoserine lactone efflux protein</fullName>
    </submittedName>
</protein>